<reference evidence="2 3" key="1">
    <citation type="journal article" date="2016" name="Nat. Commun.">
        <title>Thousands of microbial genomes shed light on interconnected biogeochemical processes in an aquifer system.</title>
        <authorList>
            <person name="Anantharaman K."/>
            <person name="Brown C.T."/>
            <person name="Hug L.A."/>
            <person name="Sharon I."/>
            <person name="Castelle C.J."/>
            <person name="Probst A.J."/>
            <person name="Thomas B.C."/>
            <person name="Singh A."/>
            <person name="Wilkins M.J."/>
            <person name="Karaoz U."/>
            <person name="Brodie E.L."/>
            <person name="Williams K.H."/>
            <person name="Hubbard S.S."/>
            <person name="Banfield J.F."/>
        </authorList>
    </citation>
    <scope>NUCLEOTIDE SEQUENCE [LARGE SCALE GENOMIC DNA]</scope>
</reference>
<accession>A0A1F7YZV9</accession>
<keyword evidence="1" id="KW-0472">Membrane</keyword>
<evidence type="ECO:0000313" key="2">
    <source>
        <dbReference type="EMBL" id="OGM32872.1"/>
    </source>
</evidence>
<gene>
    <name evidence="2" type="ORF">A3D01_04835</name>
</gene>
<feature type="transmembrane region" description="Helical" evidence="1">
    <location>
        <begin position="88"/>
        <end position="106"/>
    </location>
</feature>
<dbReference type="STRING" id="1802505.A3D01_04835"/>
<evidence type="ECO:0000256" key="1">
    <source>
        <dbReference type="SAM" id="Phobius"/>
    </source>
</evidence>
<feature type="transmembrane region" description="Helical" evidence="1">
    <location>
        <begin position="294"/>
        <end position="313"/>
    </location>
</feature>
<feature type="transmembrane region" description="Helical" evidence="1">
    <location>
        <begin position="175"/>
        <end position="201"/>
    </location>
</feature>
<comment type="caution">
    <text evidence="2">The sequence shown here is derived from an EMBL/GenBank/DDBJ whole genome shotgun (WGS) entry which is preliminary data.</text>
</comment>
<feature type="transmembrane region" description="Helical" evidence="1">
    <location>
        <begin position="255"/>
        <end position="274"/>
    </location>
</feature>
<proteinExistence type="predicted"/>
<keyword evidence="1" id="KW-1133">Transmembrane helix</keyword>
<feature type="transmembrane region" description="Helical" evidence="1">
    <location>
        <begin position="325"/>
        <end position="344"/>
    </location>
</feature>
<dbReference type="EMBL" id="MGGR01000027">
    <property type="protein sequence ID" value="OGM32872.1"/>
    <property type="molecule type" value="Genomic_DNA"/>
</dbReference>
<evidence type="ECO:0008006" key="4">
    <source>
        <dbReference type="Google" id="ProtNLM"/>
    </source>
</evidence>
<name>A0A1F7YZV9_9BACT</name>
<evidence type="ECO:0000313" key="3">
    <source>
        <dbReference type="Proteomes" id="UP000177169"/>
    </source>
</evidence>
<keyword evidence="1" id="KW-0812">Transmembrane</keyword>
<feature type="transmembrane region" description="Helical" evidence="1">
    <location>
        <begin position="213"/>
        <end position="234"/>
    </location>
</feature>
<dbReference type="Proteomes" id="UP000177169">
    <property type="component" value="Unassembled WGS sequence"/>
</dbReference>
<sequence>MSSTFKKALPFLFIYAFVLILYYPVISTYFSHDDFFHFKVSLTDGSFKEFINFFGFHSFEERNIAFYRPIFREVLYNSFHRIFGLNSLPFRILSFTIHFINIFLIFKFMKMLFKNNYISYISTFFFGVTAANVAPFYYLAGGIQTQGATMFILTTLILFTRYLESKKSVFMKLSFMTFLLALASHEQSAILPILLAGLILVNNKPKQLFKDILKLWPFFFTVLVYIFLNIKLIGYSSGEAQYRMVFNIKTTLQTLSWYIVWALGLPETFIDFLLPGFKLNPNLMKYWGNYYRIIFPSFAVATIGIGLVFFYLVIKKGKMLIDKKLWFLIIWFPLGILPVIFLPSHKSTHYLYPSLPAFWGTAAFLIYNSYLQIRKFSVNFSKTLFALILISLITLSSVSATLGRTTYWAAARGKVAEKLIKDVKTQYPVLPKGAAVYFKNDPSYPYLHEDWGGTSKQASFALNGEDGLQLLYNDPTLRVFYEDLGGLPQNFINEKTYTLTAHIR</sequence>
<dbReference type="AlphaFoldDB" id="A0A1F7YZV9"/>
<feature type="transmembrane region" description="Helical" evidence="1">
    <location>
        <begin position="12"/>
        <end position="30"/>
    </location>
</feature>
<protein>
    <recommendedName>
        <fullName evidence="4">Glycosyltransferase RgtA/B/C/D-like domain-containing protein</fullName>
    </recommendedName>
</protein>
<feature type="transmembrane region" description="Helical" evidence="1">
    <location>
        <begin position="350"/>
        <end position="371"/>
    </location>
</feature>
<feature type="transmembrane region" description="Helical" evidence="1">
    <location>
        <begin position="146"/>
        <end position="163"/>
    </location>
</feature>
<feature type="transmembrane region" description="Helical" evidence="1">
    <location>
        <begin position="118"/>
        <end position="140"/>
    </location>
</feature>
<organism evidence="2 3">
    <name type="scientific">Candidatus Woesebacteria bacterium RIFCSPHIGHO2_02_FULL_39_13</name>
    <dbReference type="NCBI Taxonomy" id="1802505"/>
    <lineage>
        <taxon>Bacteria</taxon>
        <taxon>Candidatus Woeseibacteriota</taxon>
    </lineage>
</organism>
<feature type="transmembrane region" description="Helical" evidence="1">
    <location>
        <begin position="383"/>
        <end position="402"/>
    </location>
</feature>